<accession>A0A1B9GTG7</accession>
<reference evidence="3 4" key="1">
    <citation type="submission" date="2013-07" db="EMBL/GenBank/DDBJ databases">
        <title>The Genome Sequence of Cryptococcus heveanensis BCC8398.</title>
        <authorList>
            <consortium name="The Broad Institute Genome Sequencing Platform"/>
            <person name="Cuomo C."/>
            <person name="Litvintseva A."/>
            <person name="Chen Y."/>
            <person name="Heitman J."/>
            <person name="Sun S."/>
            <person name="Springer D."/>
            <person name="Dromer F."/>
            <person name="Young S.K."/>
            <person name="Zeng Q."/>
            <person name="Gargeya S."/>
            <person name="Fitzgerald M."/>
            <person name="Abouelleil A."/>
            <person name="Alvarado L."/>
            <person name="Berlin A.M."/>
            <person name="Chapman S.B."/>
            <person name="Dewar J."/>
            <person name="Goldberg J."/>
            <person name="Griggs A."/>
            <person name="Gujja S."/>
            <person name="Hansen M."/>
            <person name="Howarth C."/>
            <person name="Imamovic A."/>
            <person name="Larimer J."/>
            <person name="McCowan C."/>
            <person name="Murphy C."/>
            <person name="Pearson M."/>
            <person name="Priest M."/>
            <person name="Roberts A."/>
            <person name="Saif S."/>
            <person name="Shea T."/>
            <person name="Sykes S."/>
            <person name="Wortman J."/>
            <person name="Nusbaum C."/>
            <person name="Birren B."/>
        </authorList>
    </citation>
    <scope>NUCLEOTIDE SEQUENCE [LARGE SCALE GENOMIC DNA]</scope>
    <source>
        <strain evidence="3 4">BCC8398</strain>
    </source>
</reference>
<dbReference type="STRING" id="1296120.A0A1B9GTG7"/>
<dbReference type="PANTHER" id="PTHR12452:SF0">
    <property type="entry name" value="THIOREDOXIN DOMAIN-CONTAINING PROTEIN 17"/>
    <property type="match status" value="1"/>
</dbReference>
<dbReference type="Proteomes" id="UP000092666">
    <property type="component" value="Unassembled WGS sequence"/>
</dbReference>
<reference evidence="4" key="2">
    <citation type="submission" date="2013-12" db="EMBL/GenBank/DDBJ databases">
        <title>Evolution of pathogenesis and genome organization in the Tremellales.</title>
        <authorList>
            <person name="Cuomo C."/>
            <person name="Litvintseva A."/>
            <person name="Heitman J."/>
            <person name="Chen Y."/>
            <person name="Sun S."/>
            <person name="Springer D."/>
            <person name="Dromer F."/>
            <person name="Young S."/>
            <person name="Zeng Q."/>
            <person name="Chapman S."/>
            <person name="Gujja S."/>
            <person name="Saif S."/>
            <person name="Birren B."/>
        </authorList>
    </citation>
    <scope>NUCLEOTIDE SEQUENCE [LARGE SCALE GENOMIC DNA]</scope>
    <source>
        <strain evidence="4">BCC8398</strain>
    </source>
</reference>
<dbReference type="InterPro" id="IPR010357">
    <property type="entry name" value="TXNDC17_dom"/>
</dbReference>
<gene>
    <name evidence="3" type="ORF">I316_03845</name>
</gene>
<dbReference type="AlphaFoldDB" id="A0A1B9GTG7"/>
<feature type="domain" description="Thioredoxin" evidence="2">
    <location>
        <begin position="19"/>
        <end position="117"/>
    </location>
</feature>
<dbReference type="GO" id="GO:0047134">
    <property type="term" value="F:protein-disulfide reductase [NAD(P)H] activity"/>
    <property type="evidence" value="ECO:0007669"/>
    <property type="project" value="InterPro"/>
</dbReference>
<protein>
    <recommendedName>
        <fullName evidence="2">Thioredoxin domain-containing protein</fullName>
    </recommendedName>
</protein>
<name>A0A1B9GTG7_9TREE</name>
<proteinExistence type="inferred from homology"/>
<dbReference type="PANTHER" id="PTHR12452">
    <property type="entry name" value="42-9-9 PROTEIN-RELATED"/>
    <property type="match status" value="1"/>
</dbReference>
<sequence length="120" mass="13404">MPLIETSYPPPEDKIVPAKDGQPTFLIFYSSVENGKMWCPHCRDVQGIIKSAFQGSSKPNGVITYIGSFAQWKNVPSHPARLKYGVRFVPTIIRLENGKETARMEKAGILDSDGFEKFLS</sequence>
<dbReference type="Gene3D" id="3.40.30.10">
    <property type="entry name" value="Glutaredoxin"/>
    <property type="match status" value="1"/>
</dbReference>
<evidence type="ECO:0000259" key="2">
    <source>
        <dbReference type="Pfam" id="PF06110"/>
    </source>
</evidence>
<dbReference type="OrthoDB" id="78947at2759"/>
<evidence type="ECO:0000313" key="4">
    <source>
        <dbReference type="Proteomes" id="UP000092666"/>
    </source>
</evidence>
<comment type="similarity">
    <text evidence="1">Belongs to the thioredoxin family.</text>
</comment>
<dbReference type="EMBL" id="KV700125">
    <property type="protein sequence ID" value="OCF34331.1"/>
    <property type="molecule type" value="Genomic_DNA"/>
</dbReference>
<dbReference type="SUPFAM" id="SSF52833">
    <property type="entry name" value="Thioredoxin-like"/>
    <property type="match status" value="1"/>
</dbReference>
<dbReference type="InterPro" id="IPR045108">
    <property type="entry name" value="TXNDC17-like"/>
</dbReference>
<dbReference type="GO" id="GO:0005829">
    <property type="term" value="C:cytosol"/>
    <property type="evidence" value="ECO:0007669"/>
    <property type="project" value="TreeGrafter"/>
</dbReference>
<dbReference type="Pfam" id="PF06110">
    <property type="entry name" value="TXD17-like_Trx"/>
    <property type="match status" value="1"/>
</dbReference>
<organism evidence="3 4">
    <name type="scientific">Kwoniella heveanensis BCC8398</name>
    <dbReference type="NCBI Taxonomy" id="1296120"/>
    <lineage>
        <taxon>Eukaryota</taxon>
        <taxon>Fungi</taxon>
        <taxon>Dikarya</taxon>
        <taxon>Basidiomycota</taxon>
        <taxon>Agaricomycotina</taxon>
        <taxon>Tremellomycetes</taxon>
        <taxon>Tremellales</taxon>
        <taxon>Cryptococcaceae</taxon>
        <taxon>Kwoniella</taxon>
    </lineage>
</organism>
<evidence type="ECO:0000313" key="3">
    <source>
        <dbReference type="EMBL" id="OCF34331.1"/>
    </source>
</evidence>
<dbReference type="InterPro" id="IPR036249">
    <property type="entry name" value="Thioredoxin-like_sf"/>
</dbReference>
<evidence type="ECO:0000256" key="1">
    <source>
        <dbReference type="ARBA" id="ARBA00008987"/>
    </source>
</evidence>
<keyword evidence="4" id="KW-1185">Reference proteome</keyword>